<reference evidence="1 2" key="1">
    <citation type="submission" date="2018-10" db="EMBL/GenBank/DDBJ databases">
        <title>Comparative analysis of microorganisms from saline springs in Andes Mountain Range, Colombia.</title>
        <authorList>
            <person name="Rubin E."/>
        </authorList>
    </citation>
    <scope>NUCLEOTIDE SEQUENCE [LARGE SCALE GENOMIC DNA]</scope>
    <source>
        <strain evidence="1 2">USBA 36</strain>
    </source>
</reference>
<dbReference type="Gene3D" id="3.40.1350.10">
    <property type="match status" value="1"/>
</dbReference>
<evidence type="ECO:0000313" key="1">
    <source>
        <dbReference type="EMBL" id="RKQ70142.1"/>
    </source>
</evidence>
<dbReference type="RefSeq" id="WP_121219751.1">
    <property type="nucleotide sequence ID" value="NZ_RBIG01000002.1"/>
</dbReference>
<dbReference type="Proteomes" id="UP000277424">
    <property type="component" value="Unassembled WGS sequence"/>
</dbReference>
<gene>
    <name evidence="1" type="ORF">BCL74_2082</name>
</gene>
<dbReference type="EMBL" id="RBIG01000002">
    <property type="protein sequence ID" value="RKQ70142.1"/>
    <property type="molecule type" value="Genomic_DNA"/>
</dbReference>
<dbReference type="InterPro" id="IPR011856">
    <property type="entry name" value="tRNA_endonuc-like_dom_sf"/>
</dbReference>
<protein>
    <recommendedName>
        <fullName evidence="3">VRR-NUC domain-containing protein</fullName>
    </recommendedName>
</protein>
<evidence type="ECO:0000313" key="2">
    <source>
        <dbReference type="Proteomes" id="UP000277424"/>
    </source>
</evidence>
<organism evidence="1 2">
    <name type="scientific">Oceanibaculum indicum</name>
    <dbReference type="NCBI Taxonomy" id="526216"/>
    <lineage>
        <taxon>Bacteria</taxon>
        <taxon>Pseudomonadati</taxon>
        <taxon>Pseudomonadota</taxon>
        <taxon>Alphaproteobacteria</taxon>
        <taxon>Rhodospirillales</taxon>
        <taxon>Oceanibaculaceae</taxon>
        <taxon>Oceanibaculum</taxon>
    </lineage>
</organism>
<proteinExistence type="predicted"/>
<comment type="caution">
    <text evidence="1">The sequence shown here is derived from an EMBL/GenBank/DDBJ whole genome shotgun (WGS) entry which is preliminary data.</text>
</comment>
<sequence>MRFIPRRNGTSAAPALHAALVKAGGRSGAGAAGRRRRTDEFEETQQQKRHVNILFALWKLRSDFTFNAVNPVPGKGKAAAGLAKGMGARKGWPDIEILFRGHLWCIEEKVKGVEPDADQIAMHAEIEAAGGTVIVVDSDDSFWAALKRIGLADGADGRLMGGDHA</sequence>
<dbReference type="GO" id="GO:0003676">
    <property type="term" value="F:nucleic acid binding"/>
    <property type="evidence" value="ECO:0007669"/>
    <property type="project" value="InterPro"/>
</dbReference>
<name>A0A420WGQ5_9PROT</name>
<dbReference type="AlphaFoldDB" id="A0A420WGQ5"/>
<evidence type="ECO:0008006" key="3">
    <source>
        <dbReference type="Google" id="ProtNLM"/>
    </source>
</evidence>
<accession>A0A420WGQ5</accession>